<dbReference type="Pfam" id="PF19457">
    <property type="entry name" value="DUF5994"/>
    <property type="match status" value="1"/>
</dbReference>
<dbReference type="Proteomes" id="UP001519363">
    <property type="component" value="Unassembled WGS sequence"/>
</dbReference>
<dbReference type="EMBL" id="JAGIOO010000001">
    <property type="protein sequence ID" value="MBP2479295.1"/>
    <property type="molecule type" value="Genomic_DNA"/>
</dbReference>
<evidence type="ECO:0000313" key="2">
    <source>
        <dbReference type="EMBL" id="MBP2479295.1"/>
    </source>
</evidence>
<keyword evidence="3" id="KW-1185">Reference proteome</keyword>
<feature type="region of interest" description="Disordered" evidence="1">
    <location>
        <begin position="1"/>
        <end position="20"/>
    </location>
</feature>
<protein>
    <submittedName>
        <fullName evidence="2">Uncharacterized protein</fullName>
    </submittedName>
</protein>
<evidence type="ECO:0000313" key="3">
    <source>
        <dbReference type="Proteomes" id="UP001519363"/>
    </source>
</evidence>
<reference evidence="2 3" key="1">
    <citation type="submission" date="2021-03" db="EMBL/GenBank/DDBJ databases">
        <title>Sequencing the genomes of 1000 actinobacteria strains.</title>
        <authorList>
            <person name="Klenk H.-P."/>
        </authorList>
    </citation>
    <scope>NUCLEOTIDE SEQUENCE [LARGE SCALE GENOMIC DNA]</scope>
    <source>
        <strain evidence="2 3">DSM 44580</strain>
    </source>
</reference>
<dbReference type="RefSeq" id="WP_086789672.1">
    <property type="nucleotide sequence ID" value="NZ_JAGIOO010000001.1"/>
</dbReference>
<organism evidence="2 3">
    <name type="scientific">Crossiella equi</name>
    <dbReference type="NCBI Taxonomy" id="130796"/>
    <lineage>
        <taxon>Bacteria</taxon>
        <taxon>Bacillati</taxon>
        <taxon>Actinomycetota</taxon>
        <taxon>Actinomycetes</taxon>
        <taxon>Pseudonocardiales</taxon>
        <taxon>Pseudonocardiaceae</taxon>
        <taxon>Crossiella</taxon>
    </lineage>
</organism>
<sequence>MADHPFRTGDRHTAAPAEKCRLRLKPDSPASGYVDGAWWPRSTDPGSEFPALARALRTRLGAVSRISFNLDAWQPTQRRMSVDGRRLGVDGYRTFQPNTVGLTVAGQRSVSLLVIPAGATEAQAEAVLADAADPRILLAVPDILKSNGIPPDVTGAGSVPRPR</sequence>
<dbReference type="InterPro" id="IPR046036">
    <property type="entry name" value="DUF5994"/>
</dbReference>
<evidence type="ECO:0000256" key="1">
    <source>
        <dbReference type="SAM" id="MobiDB-lite"/>
    </source>
</evidence>
<accession>A0ABS5ARV9</accession>
<proteinExistence type="predicted"/>
<comment type="caution">
    <text evidence="2">The sequence shown here is derived from an EMBL/GenBank/DDBJ whole genome shotgun (WGS) entry which is preliminary data.</text>
</comment>
<gene>
    <name evidence="2" type="ORF">JOF53_008167</name>
</gene>
<name>A0ABS5ARV9_9PSEU</name>